<evidence type="ECO:0000313" key="2">
    <source>
        <dbReference type="Proteomes" id="UP000258379"/>
    </source>
</evidence>
<protein>
    <submittedName>
        <fullName evidence="1">Nucleotidyltransferase</fullName>
    </submittedName>
</protein>
<dbReference type="Proteomes" id="UP000258379">
    <property type="component" value="Unassembled WGS sequence"/>
</dbReference>
<feature type="non-terminal residue" evidence="1">
    <location>
        <position position="85"/>
    </location>
</feature>
<evidence type="ECO:0000313" key="1">
    <source>
        <dbReference type="EMBL" id="RFT28025.1"/>
    </source>
</evidence>
<accession>A0A3E2C8P9</accession>
<gene>
    <name evidence="1" type="ORF">CG405_07670</name>
</gene>
<dbReference type="GO" id="GO:0016740">
    <property type="term" value="F:transferase activity"/>
    <property type="evidence" value="ECO:0007669"/>
    <property type="project" value="UniProtKB-KW"/>
</dbReference>
<name>A0A3E2C8P9_GARVA</name>
<proteinExistence type="predicted"/>
<dbReference type="SUPFAM" id="SSF81301">
    <property type="entry name" value="Nucleotidyltransferase"/>
    <property type="match status" value="1"/>
</dbReference>
<organism evidence="1 2">
    <name type="scientific">Gardnerella vaginalis</name>
    <dbReference type="NCBI Taxonomy" id="2702"/>
    <lineage>
        <taxon>Bacteria</taxon>
        <taxon>Bacillati</taxon>
        <taxon>Actinomycetota</taxon>
        <taxon>Actinomycetes</taxon>
        <taxon>Bifidobacteriales</taxon>
        <taxon>Bifidobacteriaceae</taxon>
        <taxon>Gardnerella</taxon>
    </lineage>
</organism>
<reference evidence="1 2" key="1">
    <citation type="submission" date="2017-07" db="EMBL/GenBank/DDBJ databases">
        <title>A comparative genomics approach to explaining the enigmatic role of Gardnerella vaginalis in the vaginal microbiome.</title>
        <authorList>
            <person name="Vancuren S.J."/>
            <person name="Hill J.E."/>
        </authorList>
    </citation>
    <scope>NUCLEOTIDE SEQUENCE [LARGE SCALE GENOMIC DNA]</scope>
    <source>
        <strain evidence="1 2">WP023</strain>
    </source>
</reference>
<dbReference type="EMBL" id="NNRU01000006">
    <property type="protein sequence ID" value="RFT28025.1"/>
    <property type="molecule type" value="Genomic_DNA"/>
</dbReference>
<dbReference type="Pfam" id="PF18144">
    <property type="entry name" value="SMODS"/>
    <property type="match status" value="1"/>
</dbReference>
<keyword evidence="1" id="KW-0808">Transferase</keyword>
<dbReference type="AlphaFoldDB" id="A0A3E2C8P9"/>
<sequence length="85" mass="9786">MSSNVIRHDNIIPLVTRQSIASRYHTVTKAINQEFWNSTSETTHSLYVGSYGRNTAINTSDIDILVEIPEDEYNRYSYSKWNGQS</sequence>
<dbReference type="InterPro" id="IPR043519">
    <property type="entry name" value="NT_sf"/>
</dbReference>
<comment type="caution">
    <text evidence="1">The sequence shown here is derived from an EMBL/GenBank/DDBJ whole genome shotgun (WGS) entry which is preliminary data.</text>
</comment>